<keyword evidence="4" id="KW-1133">Transmembrane helix</keyword>
<proteinExistence type="predicted"/>
<dbReference type="InterPro" id="IPR043128">
    <property type="entry name" value="Rev_trsase/Diguanyl_cyclase"/>
</dbReference>
<dbReference type="GO" id="GO:1902201">
    <property type="term" value="P:negative regulation of bacterial-type flagellum-dependent cell motility"/>
    <property type="evidence" value="ECO:0007669"/>
    <property type="project" value="TreeGrafter"/>
</dbReference>
<dbReference type="OrthoDB" id="6191081at2"/>
<dbReference type="Pfam" id="PF13424">
    <property type="entry name" value="TPR_12"/>
    <property type="match status" value="1"/>
</dbReference>
<dbReference type="InterPro" id="IPR029787">
    <property type="entry name" value="Nucleotide_cyclase"/>
</dbReference>
<feature type="domain" description="GGDEF" evidence="6">
    <location>
        <begin position="510"/>
        <end position="639"/>
    </location>
</feature>
<evidence type="ECO:0000256" key="3">
    <source>
        <dbReference type="ARBA" id="ARBA00034247"/>
    </source>
</evidence>
<gene>
    <name evidence="7" type="ORF">FNZ56_08610</name>
</gene>
<dbReference type="CDD" id="cd01949">
    <property type="entry name" value="GGDEF"/>
    <property type="match status" value="1"/>
</dbReference>
<evidence type="ECO:0000313" key="7">
    <source>
        <dbReference type="EMBL" id="QDQ73933.1"/>
    </source>
</evidence>
<organism evidence="7 8">
    <name type="scientific">Pseudoluteimonas lycopersici</name>
    <dbReference type="NCBI Taxonomy" id="1324796"/>
    <lineage>
        <taxon>Bacteria</taxon>
        <taxon>Pseudomonadati</taxon>
        <taxon>Pseudomonadota</taxon>
        <taxon>Gammaproteobacteria</taxon>
        <taxon>Lysobacterales</taxon>
        <taxon>Lysobacteraceae</taxon>
        <taxon>Pseudoluteimonas</taxon>
    </lineage>
</organism>
<dbReference type="PANTHER" id="PTHR45138">
    <property type="entry name" value="REGULATORY COMPONENTS OF SENSORY TRANSDUCTION SYSTEM"/>
    <property type="match status" value="1"/>
</dbReference>
<dbReference type="FunFam" id="3.30.70.270:FF:000001">
    <property type="entry name" value="Diguanylate cyclase domain protein"/>
    <property type="match status" value="1"/>
</dbReference>
<dbReference type="InterPro" id="IPR050469">
    <property type="entry name" value="Diguanylate_Cyclase"/>
</dbReference>
<evidence type="ECO:0000313" key="8">
    <source>
        <dbReference type="Proteomes" id="UP000315891"/>
    </source>
</evidence>
<comment type="catalytic activity">
    <reaction evidence="3">
        <text>2 GTP = 3',3'-c-di-GMP + 2 diphosphate</text>
        <dbReference type="Rhea" id="RHEA:24898"/>
        <dbReference type="ChEBI" id="CHEBI:33019"/>
        <dbReference type="ChEBI" id="CHEBI:37565"/>
        <dbReference type="ChEBI" id="CHEBI:58805"/>
        <dbReference type="EC" id="2.7.7.65"/>
    </reaction>
</comment>
<dbReference type="Proteomes" id="UP000315891">
    <property type="component" value="Chromosome"/>
</dbReference>
<keyword evidence="4" id="KW-0472">Membrane</keyword>
<protein>
    <recommendedName>
        <fullName evidence="2">diguanylate cyclase</fullName>
        <ecNumber evidence="2">2.7.7.65</ecNumber>
    </recommendedName>
</protein>
<keyword evidence="8" id="KW-1185">Reference proteome</keyword>
<feature type="transmembrane region" description="Helical" evidence="4">
    <location>
        <begin position="447"/>
        <end position="467"/>
    </location>
</feature>
<dbReference type="Gene3D" id="3.30.70.270">
    <property type="match status" value="1"/>
</dbReference>
<feature type="chain" id="PRO_5022027898" description="diguanylate cyclase" evidence="5">
    <location>
        <begin position="28"/>
        <end position="639"/>
    </location>
</feature>
<evidence type="ECO:0000256" key="2">
    <source>
        <dbReference type="ARBA" id="ARBA00012528"/>
    </source>
</evidence>
<dbReference type="PANTHER" id="PTHR45138:SF9">
    <property type="entry name" value="DIGUANYLATE CYCLASE DGCM-RELATED"/>
    <property type="match status" value="1"/>
</dbReference>
<dbReference type="SMART" id="SM00267">
    <property type="entry name" value="GGDEF"/>
    <property type="match status" value="1"/>
</dbReference>
<dbReference type="InterPro" id="IPR011990">
    <property type="entry name" value="TPR-like_helical_dom_sf"/>
</dbReference>
<dbReference type="EMBL" id="CP041742">
    <property type="protein sequence ID" value="QDQ73933.1"/>
    <property type="molecule type" value="Genomic_DNA"/>
</dbReference>
<reference evidence="7 8" key="1">
    <citation type="submission" date="2019-07" db="EMBL/GenBank/DDBJ databases">
        <title>Lysobacter weifangensis sp. nov., isolated from bensulfuron-methyl contaminated farmland soil.</title>
        <authorList>
            <person name="Zhao H."/>
        </authorList>
    </citation>
    <scope>NUCLEOTIDE SEQUENCE [LARGE SCALE GENOMIC DNA]</scope>
    <source>
        <strain evidence="7 8">CC-Bw-6</strain>
    </source>
</reference>
<dbReference type="PROSITE" id="PS50887">
    <property type="entry name" value="GGDEF"/>
    <property type="match status" value="1"/>
</dbReference>
<dbReference type="EC" id="2.7.7.65" evidence="2"/>
<dbReference type="GO" id="GO:0043709">
    <property type="term" value="P:cell adhesion involved in single-species biofilm formation"/>
    <property type="evidence" value="ECO:0007669"/>
    <property type="project" value="TreeGrafter"/>
</dbReference>
<accession>A0A516V5X8</accession>
<dbReference type="InterPro" id="IPR000160">
    <property type="entry name" value="GGDEF_dom"/>
</dbReference>
<dbReference type="SUPFAM" id="SSF48452">
    <property type="entry name" value="TPR-like"/>
    <property type="match status" value="2"/>
</dbReference>
<dbReference type="NCBIfam" id="TIGR00254">
    <property type="entry name" value="GGDEF"/>
    <property type="match status" value="1"/>
</dbReference>
<dbReference type="SMART" id="SM00028">
    <property type="entry name" value="TPR"/>
    <property type="match status" value="3"/>
</dbReference>
<evidence type="ECO:0000259" key="6">
    <source>
        <dbReference type="PROSITE" id="PS50887"/>
    </source>
</evidence>
<dbReference type="InterPro" id="IPR019734">
    <property type="entry name" value="TPR_rpt"/>
</dbReference>
<dbReference type="GO" id="GO:0052621">
    <property type="term" value="F:diguanylate cyclase activity"/>
    <property type="evidence" value="ECO:0007669"/>
    <property type="project" value="UniProtKB-EC"/>
</dbReference>
<keyword evidence="5" id="KW-0732">Signal</keyword>
<dbReference type="SUPFAM" id="SSF55073">
    <property type="entry name" value="Nucleotide cyclase"/>
    <property type="match status" value="1"/>
</dbReference>
<feature type="signal peptide" evidence="5">
    <location>
        <begin position="1"/>
        <end position="27"/>
    </location>
</feature>
<evidence type="ECO:0000256" key="4">
    <source>
        <dbReference type="SAM" id="Phobius"/>
    </source>
</evidence>
<dbReference type="Gene3D" id="1.25.40.10">
    <property type="entry name" value="Tetratricopeptide repeat domain"/>
    <property type="match status" value="1"/>
</dbReference>
<evidence type="ECO:0000256" key="1">
    <source>
        <dbReference type="ARBA" id="ARBA00001946"/>
    </source>
</evidence>
<sequence>MQGSNANRSVLRRLAALALAWPCACFAVGFVPPDAVEPKPPAPAAEFDTVFQRVVGPASLDASTHAYEEDLDRLRALLPDVDSAREVRYRSVDCGSTRWKDVARGLAYSDQALQAAKDIGDRASQARALVCRSNFMMLRDGSRHALPDLDRALDVLKGQNEPQLEGEILVMRADLRSLIGEQAQALLDFQRARAAFRDSGIDHEVDRLLQGMATAYRRMGDYAQAVDYFEQARPRLQAKQDFEGLAVNLIQLGFLHDEAGAPDKARTAFEQAIRVASAHGDEADRNGALLGLAEAQIALDQPQAARATLHEAATRFAAAQDDSSNDMLLLLGGKALAKQGLHAEALKHYDLAQPLMEAGGNLRYLALLQQARSASEEALGRNHDALASFKRYNALQQDLQDKMRLEQGRLLQYEYEIRQRDFENQRLRAERKAQAQQLTDLRRIRNWQTLAIISGLLLASLLGAFAWRQWRKSRRLRALSLVDPLTGAASRRAFDAAAADALAADRRDDNALSLLALDIDRFKAINDRYGHPAGDRVLAATVRAWQALLRDRDLLARIGGEEFVVVCPDTVAGKAHAIANRLLDATEALRFDDIDPALRVGVSIGVAQAQAGDTVATVLARADAALYRAKQAGRGRVEI</sequence>
<dbReference type="AlphaFoldDB" id="A0A516V5X8"/>
<dbReference type="Pfam" id="PF00990">
    <property type="entry name" value="GGDEF"/>
    <property type="match status" value="1"/>
</dbReference>
<keyword evidence="4" id="KW-0812">Transmembrane</keyword>
<dbReference type="GO" id="GO:0005886">
    <property type="term" value="C:plasma membrane"/>
    <property type="evidence" value="ECO:0007669"/>
    <property type="project" value="TreeGrafter"/>
</dbReference>
<comment type="cofactor">
    <cofactor evidence="1">
        <name>Mg(2+)</name>
        <dbReference type="ChEBI" id="CHEBI:18420"/>
    </cofactor>
</comment>
<name>A0A516V5X8_9GAMM</name>
<evidence type="ECO:0000256" key="5">
    <source>
        <dbReference type="SAM" id="SignalP"/>
    </source>
</evidence>